<sequence length="448" mass="47901">MIASSPTSSAAPAQPPIGMPRVSMPAAADSLWAATAPAALATPPLYDAKTVDVLVIGAGYTGLSTALHLREAGTDVCVVDANEPGWGASGRNGGQVNPSLKHDPDELVQKLGGERAEALIDAVSGSADLVFDLIERHRIDCHPVRQGWLQLAYAPKSVPALHARARQWERRGVSVEMLDRADIERRVGTRAFAGGWRDGRAGAIQPLAYARGLAVAAQRAGAPIYGRTAVTALERVEGQWIATLSTGGRITASHVVIATNGYSDALWPGLRQTLLAANSFIIATRPIYGQAAQAILARGETVATSQRLLLYFRKDHTNRLLIGGRGAFNDPRAPKDFAHLERSLALLFPQLGALHVEYRWAGRIAVTRDFMPHIHEPAPGITIAVGCNGRGIALCTSFGKHLATRLTQENGTFPYPVSPLTPFPLHGLQRAYIGAGVAWYSLLDKLSR</sequence>
<gene>
    <name evidence="3" type="primary">puuB_2</name>
    <name evidence="3" type="ORF">LMG32289_02825</name>
</gene>
<dbReference type="EC" id="1.4.3.-" evidence="3"/>
<dbReference type="PANTHER" id="PTHR13847:SF281">
    <property type="entry name" value="FAD DEPENDENT OXIDOREDUCTASE DOMAIN-CONTAINING PROTEIN"/>
    <property type="match status" value="1"/>
</dbReference>
<accession>A0ABN7YM25</accession>
<dbReference type="EMBL" id="CAJZAG010000005">
    <property type="protein sequence ID" value="CAG9173295.1"/>
    <property type="molecule type" value="Genomic_DNA"/>
</dbReference>
<comment type="caution">
    <text evidence="3">The sequence shown here is derived from an EMBL/GenBank/DDBJ whole genome shotgun (WGS) entry which is preliminary data.</text>
</comment>
<evidence type="ECO:0000256" key="1">
    <source>
        <dbReference type="ARBA" id="ARBA00023002"/>
    </source>
</evidence>
<feature type="domain" description="FAD dependent oxidoreductase" evidence="2">
    <location>
        <begin position="52"/>
        <end position="404"/>
    </location>
</feature>
<reference evidence="3 4" key="1">
    <citation type="submission" date="2021-08" db="EMBL/GenBank/DDBJ databases">
        <authorList>
            <person name="Peeters C."/>
        </authorList>
    </citation>
    <scope>NUCLEOTIDE SEQUENCE [LARGE SCALE GENOMIC DNA]</scope>
    <source>
        <strain evidence="3 4">LMG 32289</strain>
    </source>
</reference>
<dbReference type="Proteomes" id="UP000706525">
    <property type="component" value="Unassembled WGS sequence"/>
</dbReference>
<dbReference type="Pfam" id="PF01266">
    <property type="entry name" value="DAO"/>
    <property type="match status" value="1"/>
</dbReference>
<evidence type="ECO:0000313" key="3">
    <source>
        <dbReference type="EMBL" id="CAG9173295.1"/>
    </source>
</evidence>
<dbReference type="Gene3D" id="3.30.9.10">
    <property type="entry name" value="D-Amino Acid Oxidase, subunit A, domain 2"/>
    <property type="match status" value="1"/>
</dbReference>
<protein>
    <submittedName>
        <fullName evidence="3">Gamma-glutamylputrescine oxidoreductase</fullName>
        <ecNumber evidence="3">1.4.3.-</ecNumber>
    </submittedName>
</protein>
<name>A0ABN7YM25_9BURK</name>
<dbReference type="InterPro" id="IPR006076">
    <property type="entry name" value="FAD-dep_OxRdtase"/>
</dbReference>
<keyword evidence="4" id="KW-1185">Reference proteome</keyword>
<dbReference type="PANTHER" id="PTHR13847">
    <property type="entry name" value="SARCOSINE DEHYDROGENASE-RELATED"/>
    <property type="match status" value="1"/>
</dbReference>
<evidence type="ECO:0000259" key="2">
    <source>
        <dbReference type="Pfam" id="PF01266"/>
    </source>
</evidence>
<dbReference type="GO" id="GO:0016491">
    <property type="term" value="F:oxidoreductase activity"/>
    <property type="evidence" value="ECO:0007669"/>
    <property type="project" value="UniProtKB-KW"/>
</dbReference>
<dbReference type="SUPFAM" id="SSF51905">
    <property type="entry name" value="FAD/NAD(P)-binding domain"/>
    <property type="match status" value="1"/>
</dbReference>
<dbReference type="Gene3D" id="3.50.50.60">
    <property type="entry name" value="FAD/NAD(P)-binding domain"/>
    <property type="match status" value="1"/>
</dbReference>
<organism evidence="3 4">
    <name type="scientific">Cupriavidus pampae</name>
    <dbReference type="NCBI Taxonomy" id="659251"/>
    <lineage>
        <taxon>Bacteria</taxon>
        <taxon>Pseudomonadati</taxon>
        <taxon>Pseudomonadota</taxon>
        <taxon>Betaproteobacteria</taxon>
        <taxon>Burkholderiales</taxon>
        <taxon>Burkholderiaceae</taxon>
        <taxon>Cupriavidus</taxon>
    </lineage>
</organism>
<keyword evidence="1 3" id="KW-0560">Oxidoreductase</keyword>
<evidence type="ECO:0000313" key="4">
    <source>
        <dbReference type="Proteomes" id="UP000706525"/>
    </source>
</evidence>
<dbReference type="InterPro" id="IPR036188">
    <property type="entry name" value="FAD/NAD-bd_sf"/>
</dbReference>
<proteinExistence type="predicted"/>